<name>A0A8C2SZ75_COTJA</name>
<feature type="transmembrane region" description="Helical" evidence="10">
    <location>
        <begin position="139"/>
        <end position="158"/>
    </location>
</feature>
<dbReference type="PROSITE" id="PS50262">
    <property type="entry name" value="G_PROTEIN_RECEP_F1_2"/>
    <property type="match status" value="1"/>
</dbReference>
<keyword evidence="7 10" id="KW-0472">Membrane</keyword>
<dbReference type="SUPFAM" id="SSF81321">
    <property type="entry name" value="Family A G protein-coupled receptor-like"/>
    <property type="match status" value="1"/>
</dbReference>
<reference evidence="12" key="1">
    <citation type="submission" date="2015-11" db="EMBL/GenBank/DDBJ databases">
        <authorList>
            <consortium name="International Coturnix japonica Genome Analysis Consortium"/>
            <person name="Warren W."/>
            <person name="Burt D.W."/>
            <person name="Antin P.B."/>
            <person name="Lanford R."/>
            <person name="Gros J."/>
            <person name="Wilson R.K."/>
        </authorList>
    </citation>
    <scope>NUCLEOTIDE SEQUENCE [LARGE SCALE GENOMIC DNA]</scope>
</reference>
<dbReference type="Pfam" id="PF13853">
    <property type="entry name" value="7tm_4"/>
    <property type="match status" value="1"/>
</dbReference>
<evidence type="ECO:0000256" key="8">
    <source>
        <dbReference type="ARBA" id="ARBA00023224"/>
    </source>
</evidence>
<dbReference type="Proteomes" id="UP000694412">
    <property type="component" value="Chromosome 1"/>
</dbReference>
<keyword evidence="13" id="KW-1185">Reference proteome</keyword>
<dbReference type="FunFam" id="1.20.1070.10:FF:000006">
    <property type="entry name" value="Olfactory receptor"/>
    <property type="match status" value="1"/>
</dbReference>
<dbReference type="Gene3D" id="1.20.1070.10">
    <property type="entry name" value="Rhodopsin 7-helix transmembrane proteins"/>
    <property type="match status" value="1"/>
</dbReference>
<dbReference type="PROSITE" id="PS00237">
    <property type="entry name" value="G_PROTEIN_RECEP_F1_1"/>
    <property type="match status" value="1"/>
</dbReference>
<evidence type="ECO:0000256" key="7">
    <source>
        <dbReference type="ARBA" id="ARBA00023136"/>
    </source>
</evidence>
<dbReference type="AlphaFoldDB" id="A0A8C2SZ75"/>
<evidence type="ECO:0000256" key="3">
    <source>
        <dbReference type="ARBA" id="ARBA00022606"/>
    </source>
</evidence>
<dbReference type="SMART" id="SM01381">
    <property type="entry name" value="7TM_GPCR_Srsx"/>
    <property type="match status" value="1"/>
</dbReference>
<dbReference type="PANTHER" id="PTHR26450">
    <property type="entry name" value="OLFACTORY RECEPTOR 56B1-RELATED"/>
    <property type="match status" value="1"/>
</dbReference>
<feature type="transmembrane region" description="Helical" evidence="10">
    <location>
        <begin position="241"/>
        <end position="264"/>
    </location>
</feature>
<proteinExistence type="inferred from homology"/>
<feature type="transmembrane region" description="Helical" evidence="10">
    <location>
        <begin position="64"/>
        <end position="90"/>
    </location>
</feature>
<feature type="domain" description="G-protein coupled receptors family 1 profile" evidence="11">
    <location>
        <begin position="45"/>
        <end position="296"/>
    </location>
</feature>
<dbReference type="PRINTS" id="PR00245">
    <property type="entry name" value="OLFACTORYR"/>
</dbReference>
<evidence type="ECO:0000259" key="11">
    <source>
        <dbReference type="PROSITE" id="PS50262"/>
    </source>
</evidence>
<comment type="function">
    <text evidence="1">Odorant receptor.</text>
</comment>
<evidence type="ECO:0000256" key="5">
    <source>
        <dbReference type="ARBA" id="ARBA00022725"/>
    </source>
</evidence>
<evidence type="ECO:0000256" key="10">
    <source>
        <dbReference type="RuleBase" id="RU363047"/>
    </source>
</evidence>
<dbReference type="GeneTree" id="ENSGT01150000286912"/>
<keyword evidence="6 10" id="KW-1133">Transmembrane helix</keyword>
<dbReference type="GO" id="GO:0004930">
    <property type="term" value="F:G protein-coupled receptor activity"/>
    <property type="evidence" value="ECO:0007669"/>
    <property type="project" value="UniProtKB-KW"/>
</dbReference>
<keyword evidence="9" id="KW-0297">G-protein coupled receptor</keyword>
<organism evidence="12 13">
    <name type="scientific">Coturnix japonica</name>
    <name type="common">Japanese quail</name>
    <name type="synonym">Coturnix coturnix japonica</name>
    <dbReference type="NCBI Taxonomy" id="93934"/>
    <lineage>
        <taxon>Eukaryota</taxon>
        <taxon>Metazoa</taxon>
        <taxon>Chordata</taxon>
        <taxon>Craniata</taxon>
        <taxon>Vertebrata</taxon>
        <taxon>Euteleostomi</taxon>
        <taxon>Archelosauria</taxon>
        <taxon>Archosauria</taxon>
        <taxon>Dinosauria</taxon>
        <taxon>Saurischia</taxon>
        <taxon>Theropoda</taxon>
        <taxon>Coelurosauria</taxon>
        <taxon>Aves</taxon>
        <taxon>Neognathae</taxon>
        <taxon>Galloanserae</taxon>
        <taxon>Galliformes</taxon>
        <taxon>Phasianidae</taxon>
        <taxon>Perdicinae</taxon>
        <taxon>Coturnix</taxon>
    </lineage>
</organism>
<evidence type="ECO:0000256" key="4">
    <source>
        <dbReference type="ARBA" id="ARBA00022692"/>
    </source>
</evidence>
<keyword evidence="3 10" id="KW-0716">Sensory transduction</keyword>
<evidence type="ECO:0000256" key="1">
    <source>
        <dbReference type="ARBA" id="ARBA00002936"/>
    </source>
</evidence>
<keyword evidence="8 9" id="KW-0807">Transducer</keyword>
<dbReference type="PANTHER" id="PTHR26450:SF156">
    <property type="entry name" value="OLFACTORY RECEPTOR 52R1"/>
    <property type="match status" value="1"/>
</dbReference>
<dbReference type="InterPro" id="IPR000276">
    <property type="entry name" value="GPCR_Rhodpsn"/>
</dbReference>
<feature type="transmembrane region" description="Helical" evidence="10">
    <location>
        <begin position="204"/>
        <end position="229"/>
    </location>
</feature>
<dbReference type="CDD" id="cd15951">
    <property type="entry name" value="7tmA_OR52R_52L-like"/>
    <property type="match status" value="1"/>
</dbReference>
<reference evidence="12" key="3">
    <citation type="submission" date="2025-09" db="UniProtKB">
        <authorList>
            <consortium name="Ensembl"/>
        </authorList>
    </citation>
    <scope>IDENTIFICATION</scope>
</reference>
<dbReference type="GO" id="GO:0005886">
    <property type="term" value="C:plasma membrane"/>
    <property type="evidence" value="ECO:0007669"/>
    <property type="project" value="UniProtKB-SubCell"/>
</dbReference>
<comment type="subcellular location">
    <subcellularLocation>
        <location evidence="10">Cell membrane</location>
        <topology evidence="10">Multi-pass membrane protein</topology>
    </subcellularLocation>
    <subcellularLocation>
        <location evidence="2">Membrane</location>
        <topology evidence="2">Multi-pass membrane protein</topology>
    </subcellularLocation>
</comment>
<evidence type="ECO:0000313" key="13">
    <source>
        <dbReference type="Proteomes" id="UP000694412"/>
    </source>
</evidence>
<feature type="transmembrane region" description="Helical" evidence="10">
    <location>
        <begin position="29"/>
        <end position="52"/>
    </location>
</feature>
<keyword evidence="5 10" id="KW-0552">Olfaction</keyword>
<comment type="similarity">
    <text evidence="9">Belongs to the G-protein coupled receptor 1 family.</text>
</comment>
<dbReference type="InterPro" id="IPR000725">
    <property type="entry name" value="Olfact_rcpt"/>
</dbReference>
<feature type="transmembrane region" description="Helical" evidence="10">
    <location>
        <begin position="96"/>
        <end position="118"/>
    </location>
</feature>
<accession>A0A8C2SZ75</accession>
<sequence length="316" mass="35235">GERVNISASHPGQLLLHPGGCPTLEKEQFWIAFPFCIMYVIAVLGNIILLIVIKTESSLHEPMYLFLAMLAFTDLVLSTSMLPKMLAIFWRGSGEIGFISCLVQLFFVHNFTAVESGVLMAMALDRYFAICHPLRHSSILSMPVVAALGSLVLLRGVLMVSPACFLLRRKDFCHHRVISHSYCEHMAVVKLVCEDTRVNAAYGLFVAFAVIGFDLTVIAVSYTMILRVVLKLSASDTQLKAFNTCVSHIFVMLTFYVPAIFTSLTHRFGHSIPQQIHILVANLYLLLPPTLNPIIYGVRTKQLRDKIAVLLQQKGI</sequence>
<keyword evidence="4 9" id="KW-0812">Transmembrane</keyword>
<keyword evidence="10" id="KW-1003">Cell membrane</keyword>
<dbReference type="PRINTS" id="PR00237">
    <property type="entry name" value="GPCRRHODOPSN"/>
</dbReference>
<evidence type="ECO:0000313" key="12">
    <source>
        <dbReference type="Ensembl" id="ENSCJPP00005006014.1"/>
    </source>
</evidence>
<dbReference type="GO" id="GO:0004984">
    <property type="term" value="F:olfactory receptor activity"/>
    <property type="evidence" value="ECO:0007669"/>
    <property type="project" value="InterPro"/>
</dbReference>
<evidence type="ECO:0000256" key="9">
    <source>
        <dbReference type="RuleBase" id="RU000688"/>
    </source>
</evidence>
<evidence type="ECO:0000256" key="6">
    <source>
        <dbReference type="ARBA" id="ARBA00022989"/>
    </source>
</evidence>
<reference evidence="12" key="2">
    <citation type="submission" date="2025-08" db="UniProtKB">
        <authorList>
            <consortium name="Ensembl"/>
        </authorList>
    </citation>
    <scope>IDENTIFICATION</scope>
</reference>
<keyword evidence="9" id="KW-0675">Receptor</keyword>
<dbReference type="InterPro" id="IPR050402">
    <property type="entry name" value="OR51/52/56-like"/>
</dbReference>
<dbReference type="Ensembl" id="ENSCJPT00005009564.1">
    <property type="protein sequence ID" value="ENSCJPP00005006014.1"/>
    <property type="gene ID" value="ENSCJPG00005005670.1"/>
</dbReference>
<protein>
    <recommendedName>
        <fullName evidence="10">Olfactory receptor</fullName>
    </recommendedName>
</protein>
<dbReference type="InterPro" id="IPR017452">
    <property type="entry name" value="GPCR_Rhodpsn_7TM"/>
</dbReference>
<evidence type="ECO:0000256" key="2">
    <source>
        <dbReference type="ARBA" id="ARBA00004141"/>
    </source>
</evidence>
<feature type="transmembrane region" description="Helical" evidence="10">
    <location>
        <begin position="276"/>
        <end position="298"/>
    </location>
</feature>